<dbReference type="Proteomes" id="UP000177943">
    <property type="component" value="Unassembled WGS sequence"/>
</dbReference>
<evidence type="ECO:0000256" key="1">
    <source>
        <dbReference type="ARBA" id="ARBA00022679"/>
    </source>
</evidence>
<sequence>MIFNGFHKGIFSNETNFDNRYIKNEAAMKKFVNHSRGLGLKIVLTSGTYDMAHIGHARYFGEAKKHGDILIVGVDSDEKVRARKGPDRPVVPEAERLEMVCHLRPVDAVFLKHYKSPKWNLIKMVRPDVLIATKETYDKGQLQGLKKYCGKVVVLNPQATTSTSAKLRRLQIGMASKFEKTLLPKMMTAVEQALKEIKG</sequence>
<protein>
    <recommendedName>
        <fullName evidence="3">Cytidyltransferase-like domain-containing protein</fullName>
    </recommendedName>
</protein>
<comment type="caution">
    <text evidence="4">The sequence shown here is derived from an EMBL/GenBank/DDBJ whole genome shotgun (WGS) entry which is preliminary data.</text>
</comment>
<proteinExistence type="predicted"/>
<dbReference type="AlphaFoldDB" id="A0A1G2MPK2"/>
<dbReference type="Gene3D" id="3.40.50.620">
    <property type="entry name" value="HUPs"/>
    <property type="match status" value="1"/>
</dbReference>
<evidence type="ECO:0000313" key="5">
    <source>
        <dbReference type="Proteomes" id="UP000177943"/>
    </source>
</evidence>
<dbReference type="GO" id="GO:0016779">
    <property type="term" value="F:nucleotidyltransferase activity"/>
    <property type="evidence" value="ECO:0007669"/>
    <property type="project" value="UniProtKB-KW"/>
</dbReference>
<dbReference type="InterPro" id="IPR050385">
    <property type="entry name" value="Archaeal_FAD_synthase"/>
</dbReference>
<dbReference type="Pfam" id="PF01467">
    <property type="entry name" value="CTP_transf_like"/>
    <property type="match status" value="1"/>
</dbReference>
<evidence type="ECO:0000259" key="3">
    <source>
        <dbReference type="Pfam" id="PF01467"/>
    </source>
</evidence>
<dbReference type="EMBL" id="MHRP01000043">
    <property type="protein sequence ID" value="OHA25815.1"/>
    <property type="molecule type" value="Genomic_DNA"/>
</dbReference>
<name>A0A1G2MPK2_9BACT</name>
<dbReference type="NCBIfam" id="TIGR00125">
    <property type="entry name" value="cyt_tran_rel"/>
    <property type="match status" value="1"/>
</dbReference>
<feature type="domain" description="Cytidyltransferase-like" evidence="3">
    <location>
        <begin position="45"/>
        <end position="157"/>
    </location>
</feature>
<keyword evidence="2" id="KW-0548">Nucleotidyltransferase</keyword>
<gene>
    <name evidence="4" type="ORF">A3D56_00990</name>
</gene>
<dbReference type="SUPFAM" id="SSF52374">
    <property type="entry name" value="Nucleotidylyl transferase"/>
    <property type="match status" value="1"/>
</dbReference>
<dbReference type="PANTHER" id="PTHR43793">
    <property type="entry name" value="FAD SYNTHASE"/>
    <property type="match status" value="1"/>
</dbReference>
<accession>A0A1G2MPK2</accession>
<organism evidence="4 5">
    <name type="scientific">Candidatus Taylorbacteria bacterium RIFCSPHIGHO2_02_FULL_45_35</name>
    <dbReference type="NCBI Taxonomy" id="1802311"/>
    <lineage>
        <taxon>Bacteria</taxon>
        <taxon>Candidatus Tayloriibacteriota</taxon>
    </lineage>
</organism>
<evidence type="ECO:0000256" key="2">
    <source>
        <dbReference type="ARBA" id="ARBA00022695"/>
    </source>
</evidence>
<dbReference type="InterPro" id="IPR004821">
    <property type="entry name" value="Cyt_trans-like"/>
</dbReference>
<dbReference type="PANTHER" id="PTHR43793:SF1">
    <property type="entry name" value="FAD SYNTHASE"/>
    <property type="match status" value="1"/>
</dbReference>
<dbReference type="InterPro" id="IPR014729">
    <property type="entry name" value="Rossmann-like_a/b/a_fold"/>
</dbReference>
<reference evidence="4 5" key="1">
    <citation type="journal article" date="2016" name="Nat. Commun.">
        <title>Thousands of microbial genomes shed light on interconnected biogeochemical processes in an aquifer system.</title>
        <authorList>
            <person name="Anantharaman K."/>
            <person name="Brown C.T."/>
            <person name="Hug L.A."/>
            <person name="Sharon I."/>
            <person name="Castelle C.J."/>
            <person name="Probst A.J."/>
            <person name="Thomas B.C."/>
            <person name="Singh A."/>
            <person name="Wilkins M.J."/>
            <person name="Karaoz U."/>
            <person name="Brodie E.L."/>
            <person name="Williams K.H."/>
            <person name="Hubbard S.S."/>
            <person name="Banfield J.F."/>
        </authorList>
    </citation>
    <scope>NUCLEOTIDE SEQUENCE [LARGE SCALE GENOMIC DNA]</scope>
</reference>
<keyword evidence="1" id="KW-0808">Transferase</keyword>
<evidence type="ECO:0000313" key="4">
    <source>
        <dbReference type="EMBL" id="OHA25815.1"/>
    </source>
</evidence>